<keyword evidence="2" id="KW-0812">Transmembrane</keyword>
<sequence length="171" mass="18797">MVPNTNDHHSLDAAEDIELPSYRTLSTAPPSYRSGCTTSFSQTDRRDHRSAPSAMNAFVVPTESPTADATIINIPLMDLGEEQRDEDQGRERETPRHVKICGGLLSMARKLLACLLSPARRLHGYWTSQTEVTRAVIVALVGCVFITFGILGLIAGWTVAIALLSEARDRY</sequence>
<organism evidence="3 4">
    <name type="scientific">Penicillium oxalicum (strain 114-2 / CGMCC 5302)</name>
    <name type="common">Penicillium decumbens</name>
    <dbReference type="NCBI Taxonomy" id="933388"/>
    <lineage>
        <taxon>Eukaryota</taxon>
        <taxon>Fungi</taxon>
        <taxon>Dikarya</taxon>
        <taxon>Ascomycota</taxon>
        <taxon>Pezizomycotina</taxon>
        <taxon>Eurotiomycetes</taxon>
        <taxon>Eurotiomycetidae</taxon>
        <taxon>Eurotiales</taxon>
        <taxon>Aspergillaceae</taxon>
        <taxon>Penicillium</taxon>
    </lineage>
</organism>
<reference evidence="3 4" key="1">
    <citation type="journal article" date="2013" name="PLoS ONE">
        <title>Genomic and secretomic analyses reveal unique features of the lignocellulolytic enzyme system of Penicillium decumbens.</title>
        <authorList>
            <person name="Liu G."/>
            <person name="Zhang L."/>
            <person name="Wei X."/>
            <person name="Zou G."/>
            <person name="Qin Y."/>
            <person name="Ma L."/>
            <person name="Li J."/>
            <person name="Zheng H."/>
            <person name="Wang S."/>
            <person name="Wang C."/>
            <person name="Xun L."/>
            <person name="Zhao G.-P."/>
            <person name="Zhou Z."/>
            <person name="Qu Y."/>
        </authorList>
    </citation>
    <scope>NUCLEOTIDE SEQUENCE [LARGE SCALE GENOMIC DNA]</scope>
    <source>
        <strain evidence="4">114-2 / CGMCC 5302</strain>
    </source>
</reference>
<proteinExistence type="predicted"/>
<dbReference type="HOGENOM" id="CLU_1563404_0_0_1"/>
<feature type="compositionally biased region" description="Polar residues" evidence="1">
    <location>
        <begin position="24"/>
        <end position="42"/>
    </location>
</feature>
<dbReference type="EMBL" id="KB644414">
    <property type="protein sequence ID" value="EPS32218.1"/>
    <property type="molecule type" value="Genomic_DNA"/>
</dbReference>
<dbReference type="AlphaFoldDB" id="S8B0D7"/>
<gene>
    <name evidence="3" type="ORF">PDE_07178</name>
</gene>
<name>S8B0D7_PENO1</name>
<keyword evidence="4" id="KW-1185">Reference proteome</keyword>
<keyword evidence="2" id="KW-1133">Transmembrane helix</keyword>
<feature type="transmembrane region" description="Helical" evidence="2">
    <location>
        <begin position="137"/>
        <end position="164"/>
    </location>
</feature>
<evidence type="ECO:0000313" key="3">
    <source>
        <dbReference type="EMBL" id="EPS32218.1"/>
    </source>
</evidence>
<feature type="region of interest" description="Disordered" evidence="1">
    <location>
        <begin position="24"/>
        <end position="51"/>
    </location>
</feature>
<evidence type="ECO:0000313" key="4">
    <source>
        <dbReference type="Proteomes" id="UP000019376"/>
    </source>
</evidence>
<accession>S8B0D7</accession>
<evidence type="ECO:0000256" key="2">
    <source>
        <dbReference type="SAM" id="Phobius"/>
    </source>
</evidence>
<dbReference type="Proteomes" id="UP000019376">
    <property type="component" value="Unassembled WGS sequence"/>
</dbReference>
<keyword evidence="2" id="KW-0472">Membrane</keyword>
<evidence type="ECO:0000256" key="1">
    <source>
        <dbReference type="SAM" id="MobiDB-lite"/>
    </source>
</evidence>
<protein>
    <submittedName>
        <fullName evidence="3">Uncharacterized protein</fullName>
    </submittedName>
</protein>